<dbReference type="GO" id="GO:0015628">
    <property type="term" value="P:protein secretion by the type II secretion system"/>
    <property type="evidence" value="ECO:0007669"/>
    <property type="project" value="InterPro"/>
</dbReference>
<protein>
    <recommendedName>
        <fullName evidence="4">General secretion pathway protein GspM</fullName>
    </recommendedName>
</protein>
<evidence type="ECO:0000313" key="3">
    <source>
        <dbReference type="Proteomes" id="UP000037507"/>
    </source>
</evidence>
<dbReference type="Pfam" id="PF04612">
    <property type="entry name" value="T2SSM"/>
    <property type="match status" value="1"/>
</dbReference>
<dbReference type="RefSeq" id="WP_053168634.1">
    <property type="nucleotide sequence ID" value="NZ_LFYT02000034.1"/>
</dbReference>
<evidence type="ECO:0008006" key="4">
    <source>
        <dbReference type="Google" id="ProtNLM"/>
    </source>
</evidence>
<gene>
    <name evidence="2" type="ORF">H663_018190</name>
</gene>
<keyword evidence="3" id="KW-1185">Reference proteome</keyword>
<proteinExistence type="predicted"/>
<sequence>MSRWTPQLQAVAAPLRASLIAAWAQRSARERQLLSLAAVVLALAAVWRIALAPALQTWHEAPARQAALDRQSAQMRQLKAQAQSLKKPSAISRADAVQWLERNLSGLGADAKLSLQGERATVSLQAAPADGLAPWLQQAREHAQALPVQAQLRQVSVPAAAKPGPATPAVKAPDAAASSSAVRWSGTLVLSLP</sequence>
<name>A0A2T7U996_9BURK</name>
<dbReference type="GO" id="GO:0015627">
    <property type="term" value="C:type II protein secretion system complex"/>
    <property type="evidence" value="ECO:0007669"/>
    <property type="project" value="InterPro"/>
</dbReference>
<dbReference type="EMBL" id="LFYT02000034">
    <property type="protein sequence ID" value="PVE41257.1"/>
    <property type="molecule type" value="Genomic_DNA"/>
</dbReference>
<organism evidence="2 3">
    <name type="scientific">Limnohabitans planktonicus II-D5</name>
    <dbReference type="NCBI Taxonomy" id="1293045"/>
    <lineage>
        <taxon>Bacteria</taxon>
        <taxon>Pseudomonadati</taxon>
        <taxon>Pseudomonadota</taxon>
        <taxon>Betaproteobacteria</taxon>
        <taxon>Burkholderiales</taxon>
        <taxon>Comamonadaceae</taxon>
        <taxon>Limnohabitans</taxon>
    </lineage>
</organism>
<accession>A0A2T7U996</accession>
<dbReference type="AlphaFoldDB" id="A0A2T7U996"/>
<keyword evidence="1" id="KW-1133">Transmembrane helix</keyword>
<dbReference type="STRING" id="1293045.H663_00105"/>
<dbReference type="Proteomes" id="UP000037507">
    <property type="component" value="Unassembled WGS sequence"/>
</dbReference>
<dbReference type="OrthoDB" id="8687363at2"/>
<keyword evidence="1" id="KW-0472">Membrane</keyword>
<evidence type="ECO:0000313" key="2">
    <source>
        <dbReference type="EMBL" id="PVE41257.1"/>
    </source>
</evidence>
<keyword evidence="1" id="KW-0812">Transmembrane</keyword>
<dbReference type="InterPro" id="IPR007690">
    <property type="entry name" value="T2SS_GspM"/>
</dbReference>
<reference evidence="2" key="1">
    <citation type="submission" date="2017-04" db="EMBL/GenBank/DDBJ databases">
        <title>Unexpected and diverse lifestyles within the genus Limnohabitans.</title>
        <authorList>
            <person name="Kasalicky V."/>
            <person name="Mehrshad M."/>
            <person name="Andrei S.-A."/>
            <person name="Salcher M."/>
            <person name="Kratochvilova H."/>
            <person name="Simek K."/>
            <person name="Ghai R."/>
        </authorList>
    </citation>
    <scope>NUCLEOTIDE SEQUENCE [LARGE SCALE GENOMIC DNA]</scope>
    <source>
        <strain evidence="2">II-D5</strain>
    </source>
</reference>
<feature type="transmembrane region" description="Helical" evidence="1">
    <location>
        <begin position="34"/>
        <end position="55"/>
    </location>
</feature>
<comment type="caution">
    <text evidence="2">The sequence shown here is derived from an EMBL/GenBank/DDBJ whole genome shotgun (WGS) entry which is preliminary data.</text>
</comment>
<evidence type="ECO:0000256" key="1">
    <source>
        <dbReference type="SAM" id="Phobius"/>
    </source>
</evidence>